<reference evidence="2" key="1">
    <citation type="submission" date="2018-01" db="EMBL/GenBank/DDBJ databases">
        <authorList>
            <person name="Gaut B.S."/>
            <person name="Morton B.R."/>
            <person name="Clegg M.T."/>
            <person name="Duvall M.R."/>
        </authorList>
    </citation>
    <scope>NUCLEOTIDE SEQUENCE [LARGE SCALE GENOMIC DNA]</scope>
</reference>
<dbReference type="Proteomes" id="UP000256862">
    <property type="component" value="Unassembled WGS sequence"/>
</dbReference>
<dbReference type="AlphaFoldDB" id="A0A375FVQ3"/>
<organism evidence="1 2">
    <name type="scientific">Cupriavidus oxalaticus</name>
    <dbReference type="NCBI Taxonomy" id="96344"/>
    <lineage>
        <taxon>Bacteria</taxon>
        <taxon>Pseudomonadati</taxon>
        <taxon>Pseudomonadota</taxon>
        <taxon>Betaproteobacteria</taxon>
        <taxon>Burkholderiales</taxon>
        <taxon>Burkholderiaceae</taxon>
        <taxon>Cupriavidus</taxon>
    </lineage>
</organism>
<comment type="caution">
    <text evidence="1">The sequence shown here is derived from an EMBL/GenBank/DDBJ whole genome shotgun (WGS) entry which is preliminary data.</text>
</comment>
<evidence type="ECO:0000313" key="2">
    <source>
        <dbReference type="Proteomes" id="UP000256862"/>
    </source>
</evidence>
<sequence>MMKVRPVGCQWIPSLNRATNNNNQQIDKHNT</sequence>
<evidence type="ECO:0000313" key="1">
    <source>
        <dbReference type="EMBL" id="SPC08548.1"/>
    </source>
</evidence>
<proteinExistence type="predicted"/>
<dbReference type="EMBL" id="OGUS01000093">
    <property type="protein sequence ID" value="SPC08548.1"/>
    <property type="molecule type" value="Genomic_DNA"/>
</dbReference>
<name>A0A375FVQ3_9BURK</name>
<accession>A0A375FVQ3</accession>
<protein>
    <submittedName>
        <fullName evidence="1">Uncharacterized protein</fullName>
    </submittedName>
</protein>
<gene>
    <name evidence="1" type="ORF">CO2235_U850040</name>
</gene>